<dbReference type="Pfam" id="PF08530">
    <property type="entry name" value="PepX_C"/>
    <property type="match status" value="1"/>
</dbReference>
<feature type="region of interest" description="Disordered" evidence="3">
    <location>
        <begin position="497"/>
        <end position="526"/>
    </location>
</feature>
<feature type="chain" id="PRO_5046020921" evidence="4">
    <location>
        <begin position="26"/>
        <end position="526"/>
    </location>
</feature>
<dbReference type="Gene3D" id="3.40.50.1820">
    <property type="entry name" value="alpha/beta hydrolase"/>
    <property type="match status" value="1"/>
</dbReference>
<dbReference type="InterPro" id="IPR029058">
    <property type="entry name" value="AB_hydrolase_fold"/>
</dbReference>
<dbReference type="RefSeq" id="WP_344448999.1">
    <property type="nucleotide sequence ID" value="NZ_BAAATZ010000003.1"/>
</dbReference>
<feature type="compositionally biased region" description="Polar residues" evidence="3">
    <location>
        <begin position="501"/>
        <end position="510"/>
    </location>
</feature>
<keyword evidence="4" id="KW-0732">Signal</keyword>
<proteinExistence type="inferred from homology"/>
<dbReference type="Proteomes" id="UP001501842">
    <property type="component" value="Unassembled WGS sequence"/>
</dbReference>
<accession>A0ABP6GC50</accession>
<dbReference type="EMBL" id="BAAATZ010000003">
    <property type="protein sequence ID" value="GAA2721103.1"/>
    <property type="molecule type" value="Genomic_DNA"/>
</dbReference>
<protein>
    <submittedName>
        <fullName evidence="6">CocE/NonD family hydrolase</fullName>
    </submittedName>
</protein>
<comment type="caution">
    <text evidence="6">The sequence shown here is derived from an EMBL/GenBank/DDBJ whole genome shotgun (WGS) entry which is preliminary data.</text>
</comment>
<evidence type="ECO:0000313" key="7">
    <source>
        <dbReference type="Proteomes" id="UP001501842"/>
    </source>
</evidence>
<feature type="domain" description="Xaa-Pro dipeptidyl-peptidase C-terminal" evidence="5">
    <location>
        <begin position="292"/>
        <end position="513"/>
    </location>
</feature>
<dbReference type="PANTHER" id="PTHR22946">
    <property type="entry name" value="DIENELACTONE HYDROLASE DOMAIN-CONTAINING PROTEIN-RELATED"/>
    <property type="match status" value="1"/>
</dbReference>
<dbReference type="PANTHER" id="PTHR22946:SF9">
    <property type="entry name" value="POLYKETIDE TRANSFERASE AF380"/>
    <property type="match status" value="1"/>
</dbReference>
<evidence type="ECO:0000256" key="1">
    <source>
        <dbReference type="ARBA" id="ARBA00008645"/>
    </source>
</evidence>
<dbReference type="Pfam" id="PF02129">
    <property type="entry name" value="Peptidase_S15"/>
    <property type="match status" value="1"/>
</dbReference>
<keyword evidence="7" id="KW-1185">Reference proteome</keyword>
<sequence>MRGQIATAAAVTMLGSVLYAGPAHAAGTGYTSSYETIPGHGGTPLKALVYEPKGRGPFPLIVMPASWSLFHAEYAGAAAGFASSGYAVVAYTSRGFWDSEGRIEVAGRPDVGDVSKVIDWAVKNARADQKRIGAAGISYGAGIPLIAAAFDKRIRAVSAMSGWANLPDSLYLNQTVSEQAAAMLLSVGHVTGRPGEDLLKVQDGYLKDRFGTALPLAAVRGADAYVKRINANKPALLLSGGWQDGIFPPAQNVDFFNRLRVPKRLMYQAGDHGTPDGLGAVGLPNDSWSATRSWFDHYLKGKKNGVAKQGDVSLKANNGGSWKHFKNWNAQARSTLRYALAPGEKLARRSGAWKKTIATGNGTVADSGVVEVSGAAAQADIHWTIRPSQVARKDGLVFRGPKTGRANVISGFPELRTTVTPSARNTSLFVYLYDEAPNGKAELITHIPYTLRGATPGKARTLGLRLQPIRWKLAKGHRVTLVIDTMDIRYRSAGKRGGKLTFSSTPSNPARLTLPVGTPPPASRLP</sequence>
<organism evidence="6 7">
    <name type="scientific">Actinocorallia aurantiaca</name>
    <dbReference type="NCBI Taxonomy" id="46204"/>
    <lineage>
        <taxon>Bacteria</taxon>
        <taxon>Bacillati</taxon>
        <taxon>Actinomycetota</taxon>
        <taxon>Actinomycetes</taxon>
        <taxon>Streptosporangiales</taxon>
        <taxon>Thermomonosporaceae</taxon>
        <taxon>Actinocorallia</taxon>
    </lineage>
</organism>
<evidence type="ECO:0000256" key="3">
    <source>
        <dbReference type="SAM" id="MobiDB-lite"/>
    </source>
</evidence>
<dbReference type="SMART" id="SM00939">
    <property type="entry name" value="PepX_C"/>
    <property type="match status" value="1"/>
</dbReference>
<evidence type="ECO:0000313" key="6">
    <source>
        <dbReference type="EMBL" id="GAA2721103.1"/>
    </source>
</evidence>
<dbReference type="InterPro" id="IPR013736">
    <property type="entry name" value="Xaa-Pro_dipept_C"/>
</dbReference>
<dbReference type="SUPFAM" id="SSF49785">
    <property type="entry name" value="Galactose-binding domain-like"/>
    <property type="match status" value="1"/>
</dbReference>
<evidence type="ECO:0000259" key="5">
    <source>
        <dbReference type="SMART" id="SM00939"/>
    </source>
</evidence>
<evidence type="ECO:0000256" key="2">
    <source>
        <dbReference type="ARBA" id="ARBA00022801"/>
    </source>
</evidence>
<gene>
    <name evidence="6" type="ORF">GCM10010439_10570</name>
</gene>
<comment type="similarity">
    <text evidence="1">Belongs to the AB hydrolase superfamily.</text>
</comment>
<feature type="compositionally biased region" description="Pro residues" evidence="3">
    <location>
        <begin position="517"/>
        <end position="526"/>
    </location>
</feature>
<keyword evidence="2 6" id="KW-0378">Hydrolase</keyword>
<dbReference type="SUPFAM" id="SSF53474">
    <property type="entry name" value="alpha/beta-Hydrolases"/>
    <property type="match status" value="1"/>
</dbReference>
<dbReference type="GO" id="GO:0016787">
    <property type="term" value="F:hydrolase activity"/>
    <property type="evidence" value="ECO:0007669"/>
    <property type="project" value="UniProtKB-KW"/>
</dbReference>
<feature type="signal peptide" evidence="4">
    <location>
        <begin position="1"/>
        <end position="25"/>
    </location>
</feature>
<reference evidence="7" key="1">
    <citation type="journal article" date="2019" name="Int. J. Syst. Evol. Microbiol.">
        <title>The Global Catalogue of Microorganisms (GCM) 10K type strain sequencing project: providing services to taxonomists for standard genome sequencing and annotation.</title>
        <authorList>
            <consortium name="The Broad Institute Genomics Platform"/>
            <consortium name="The Broad Institute Genome Sequencing Center for Infectious Disease"/>
            <person name="Wu L."/>
            <person name="Ma J."/>
        </authorList>
    </citation>
    <scope>NUCLEOTIDE SEQUENCE [LARGE SCALE GENOMIC DNA]</scope>
    <source>
        <strain evidence="7">JCM 8201</strain>
    </source>
</reference>
<evidence type="ECO:0000256" key="4">
    <source>
        <dbReference type="SAM" id="SignalP"/>
    </source>
</evidence>
<dbReference type="InterPro" id="IPR008979">
    <property type="entry name" value="Galactose-bd-like_sf"/>
</dbReference>
<dbReference type="Gene3D" id="2.60.120.260">
    <property type="entry name" value="Galactose-binding domain-like"/>
    <property type="match status" value="1"/>
</dbReference>
<name>A0ABP6GC50_9ACTN</name>
<dbReference type="InterPro" id="IPR000383">
    <property type="entry name" value="Xaa-Pro-like_dom"/>
</dbReference>
<dbReference type="InterPro" id="IPR050261">
    <property type="entry name" value="FrsA_esterase"/>
</dbReference>